<sequence>MLILSAVKTILESNFILIFQWIKKFNRNIVRAITTPVNKVFDCLSYKDGINVETGVKHVDGVSVFFYYDGVNQDRVLIVKKID</sequence>
<accession>A0A3A9K715</accession>
<evidence type="ECO:0000313" key="2">
    <source>
        <dbReference type="Proteomes" id="UP000281498"/>
    </source>
</evidence>
<organism evidence="1 2">
    <name type="scientific">Salipaludibacillus neizhouensis</name>
    <dbReference type="NCBI Taxonomy" id="885475"/>
    <lineage>
        <taxon>Bacteria</taxon>
        <taxon>Bacillati</taxon>
        <taxon>Bacillota</taxon>
        <taxon>Bacilli</taxon>
        <taxon>Bacillales</taxon>
        <taxon>Bacillaceae</taxon>
    </lineage>
</organism>
<gene>
    <name evidence="1" type="ORF">CR203_21035</name>
</gene>
<reference evidence="1 2" key="1">
    <citation type="submission" date="2017-10" db="EMBL/GenBank/DDBJ databases">
        <title>Bacillus sp. nov., a halophilic bacterium isolated from a Keqin Lake.</title>
        <authorList>
            <person name="Wang H."/>
        </authorList>
    </citation>
    <scope>NUCLEOTIDE SEQUENCE [LARGE SCALE GENOMIC DNA]</scope>
    <source>
        <strain evidence="1 2">KCTC 13187</strain>
    </source>
</reference>
<dbReference type="EMBL" id="PDOE01000017">
    <property type="protein sequence ID" value="RKL65433.1"/>
    <property type="molecule type" value="Genomic_DNA"/>
</dbReference>
<name>A0A3A9K715_9BACI</name>
<protein>
    <submittedName>
        <fullName evidence="1">Uncharacterized protein</fullName>
    </submittedName>
</protein>
<evidence type="ECO:0000313" key="1">
    <source>
        <dbReference type="EMBL" id="RKL65433.1"/>
    </source>
</evidence>
<comment type="caution">
    <text evidence="1">The sequence shown here is derived from an EMBL/GenBank/DDBJ whole genome shotgun (WGS) entry which is preliminary data.</text>
</comment>
<proteinExistence type="predicted"/>
<dbReference type="Proteomes" id="UP000281498">
    <property type="component" value="Unassembled WGS sequence"/>
</dbReference>
<keyword evidence="2" id="KW-1185">Reference proteome</keyword>
<dbReference type="AlphaFoldDB" id="A0A3A9K715"/>